<feature type="compositionally biased region" description="Polar residues" evidence="5">
    <location>
        <begin position="1004"/>
        <end position="1014"/>
    </location>
</feature>
<dbReference type="InterPro" id="IPR017907">
    <property type="entry name" value="Znf_RING_CS"/>
</dbReference>
<proteinExistence type="predicted"/>
<feature type="region of interest" description="Disordered" evidence="5">
    <location>
        <begin position="631"/>
        <end position="675"/>
    </location>
</feature>
<dbReference type="InterPro" id="IPR001841">
    <property type="entry name" value="Znf_RING"/>
</dbReference>
<sequence length="1139" mass="124810">MNTRHSPTPPATGSIRQNHSASPITASQANSSSQQQTAMPPASRSGRGTTPSSSRSSLKPTDAGDKPARHSSKDSLKQKMSKKLEEPPKPSKSEEQLKSLKSDFDNLRSHITCKICDRLLYEPYIISCGHTYCYSCLCTWFVNNKNKTCPDCRAVVTQAPAPAYVIRDMTLIFIKRAELLPHGETLEEHSKWQKEEADIVQQDKSNEDPRTGGLFKGCFKPRVGHTLRVIVDEEDGVERCPLCSWELEDGECAQCGLRFDDAGNVTYGDSFSGFSDMDELSEEHDMSDDLDAEMEDHYGFHGDFDEEGFREYLNDPQNFVMGRFLETGIPPHEWAAGRRPPRSYSSAGSRRSYTQSIVSDIYGDEMDTVEEEDEDGLDEDSSMGDFIDDTEIGSSASQSGTSAASQTPQPQLNHSRPQGRVRRVVESETSSTTSSQIPEEDEDDEDEGPIRRGTRSRAHAGILHRANGSRPPPSTTSTETSTEQELDEDEQALLQEDGWMLHHDDPDEEMDADEDDESDGGRTTVGWDATANSNDRLRTHGSLTPTADRPRPNAPIRPPSRVGNARFPDGSRGLRRRPSVLSTSTVHYEDGEADDDDSDMNGEGDIDMALNTLRVRRSRAQMRTSAAFNNQNNFTNRGFSQGDLIDMDTDDNSDTSHRPSQRNRQSRTRHPEYDPRISWMFADHQRELMEQRNRSTTPIARPRTANRNRASPATQFSPFMPPGNAPTRLRTPLMSASSNAETALRAGGPTSPPNRPTGISSNPATSGLEHIWRMDRAVSAGAAVGTGTATMSPTSPIRAASHSSVNATSQAQAAAAVDMIDRPPSRVGARPPSTTGRRNSATFSPVYPGFGHTSIGLNMGNRLFQPQRGNPWGAFVQPNGVRSRSSRSMLREQSSTATLRASNSRANLRDPVSPPAIVRTQTSRINLRNQPSQRRLNNQSSTRTLRASEHARPPHSPTTNTSSPISPNNRPLRITQDELVRRGRELVNNRATELLGTNPPGPQPQRTNPFTSRAQRPGMSSREGSVIAGTSGAMNSHTHVRSNSNESLISAGSSSNMNPNPPSPHLNRRRSVRNIASALPPSVYSAAQTTLSPQQASYPNAYARARSGSLASNSAFDSPLSPGQRGMSPMVAAGNSGRY</sequence>
<dbReference type="PANTHER" id="PTHR15898">
    <property type="entry name" value="BIFUNCTIONAL APOPTOSIS REGULATOR"/>
    <property type="match status" value="1"/>
</dbReference>
<feature type="region of interest" description="Disordered" evidence="5">
    <location>
        <begin position="869"/>
        <end position="975"/>
    </location>
</feature>
<feature type="compositionally biased region" description="Acidic residues" evidence="5">
    <location>
        <begin position="438"/>
        <end position="447"/>
    </location>
</feature>
<evidence type="ECO:0000256" key="1">
    <source>
        <dbReference type="ARBA" id="ARBA00022723"/>
    </source>
</evidence>
<name>A0A9P4JH26_9PLEO</name>
<evidence type="ECO:0000256" key="2">
    <source>
        <dbReference type="ARBA" id="ARBA00022771"/>
    </source>
</evidence>
<dbReference type="Proteomes" id="UP000799536">
    <property type="component" value="Unassembled WGS sequence"/>
</dbReference>
<dbReference type="CDD" id="cd16568">
    <property type="entry name" value="RING-HC_ScPSH1-like"/>
    <property type="match status" value="1"/>
</dbReference>
<feature type="compositionally biased region" description="Basic residues" evidence="5">
    <location>
        <begin position="659"/>
        <end position="668"/>
    </location>
</feature>
<keyword evidence="8" id="KW-1185">Reference proteome</keyword>
<dbReference type="GO" id="GO:0008270">
    <property type="term" value="F:zinc ion binding"/>
    <property type="evidence" value="ECO:0007669"/>
    <property type="project" value="UniProtKB-KW"/>
</dbReference>
<feature type="region of interest" description="Disordered" evidence="5">
    <location>
        <begin position="787"/>
        <end position="845"/>
    </location>
</feature>
<dbReference type="PROSITE" id="PS00518">
    <property type="entry name" value="ZF_RING_1"/>
    <property type="match status" value="1"/>
</dbReference>
<dbReference type="GO" id="GO:0043161">
    <property type="term" value="P:proteasome-mediated ubiquitin-dependent protein catabolic process"/>
    <property type="evidence" value="ECO:0007669"/>
    <property type="project" value="TreeGrafter"/>
</dbReference>
<organism evidence="7 8">
    <name type="scientific">Delitschia confertaspora ATCC 74209</name>
    <dbReference type="NCBI Taxonomy" id="1513339"/>
    <lineage>
        <taxon>Eukaryota</taxon>
        <taxon>Fungi</taxon>
        <taxon>Dikarya</taxon>
        <taxon>Ascomycota</taxon>
        <taxon>Pezizomycotina</taxon>
        <taxon>Dothideomycetes</taxon>
        <taxon>Pleosporomycetidae</taxon>
        <taxon>Pleosporales</taxon>
        <taxon>Delitschiaceae</taxon>
        <taxon>Delitschia</taxon>
    </lineage>
</organism>
<feature type="compositionally biased region" description="Low complexity" evidence="5">
    <location>
        <begin position="25"/>
        <end position="57"/>
    </location>
</feature>
<dbReference type="EMBL" id="ML994167">
    <property type="protein sequence ID" value="KAF2198149.1"/>
    <property type="molecule type" value="Genomic_DNA"/>
</dbReference>
<feature type="compositionally biased region" description="Polar residues" evidence="5">
    <location>
        <begin position="14"/>
        <end position="24"/>
    </location>
</feature>
<keyword evidence="2 4" id="KW-0863">Zinc-finger</keyword>
<evidence type="ECO:0000313" key="8">
    <source>
        <dbReference type="Proteomes" id="UP000799536"/>
    </source>
</evidence>
<feature type="compositionally biased region" description="Acidic residues" evidence="5">
    <location>
        <begin position="482"/>
        <end position="491"/>
    </location>
</feature>
<feature type="region of interest" description="Disordered" evidence="5">
    <location>
        <begin position="991"/>
        <end position="1068"/>
    </location>
</feature>
<protein>
    <recommendedName>
        <fullName evidence="6">RING-type domain-containing protein</fullName>
    </recommendedName>
</protein>
<feature type="region of interest" description="Disordered" evidence="5">
    <location>
        <begin position="1"/>
        <end position="97"/>
    </location>
</feature>
<evidence type="ECO:0000256" key="3">
    <source>
        <dbReference type="ARBA" id="ARBA00022833"/>
    </source>
</evidence>
<feature type="compositionally biased region" description="Acidic residues" evidence="5">
    <location>
        <begin position="591"/>
        <end position="604"/>
    </location>
</feature>
<evidence type="ECO:0000313" key="7">
    <source>
        <dbReference type="EMBL" id="KAF2198149.1"/>
    </source>
</evidence>
<dbReference type="Pfam" id="PF13923">
    <property type="entry name" value="zf-C3HC4_2"/>
    <property type="match status" value="1"/>
</dbReference>
<feature type="compositionally biased region" description="Polar residues" evidence="5">
    <location>
        <begin position="705"/>
        <end position="717"/>
    </location>
</feature>
<feature type="domain" description="RING-type" evidence="6">
    <location>
        <begin position="113"/>
        <end position="153"/>
    </location>
</feature>
<dbReference type="Gene3D" id="3.30.40.10">
    <property type="entry name" value="Zinc/RING finger domain, C3HC4 (zinc finger)"/>
    <property type="match status" value="1"/>
</dbReference>
<accession>A0A9P4JH26</accession>
<feature type="compositionally biased region" description="Polar residues" evidence="5">
    <location>
        <begin position="919"/>
        <end position="945"/>
    </location>
</feature>
<feature type="compositionally biased region" description="Low complexity" evidence="5">
    <location>
        <begin position="393"/>
        <end position="407"/>
    </location>
</feature>
<dbReference type="OrthoDB" id="6105938at2759"/>
<feature type="compositionally biased region" description="Polar residues" evidence="5">
    <location>
        <begin position="880"/>
        <end position="906"/>
    </location>
</feature>
<dbReference type="GO" id="GO:0061630">
    <property type="term" value="F:ubiquitin protein ligase activity"/>
    <property type="evidence" value="ECO:0007669"/>
    <property type="project" value="TreeGrafter"/>
</dbReference>
<evidence type="ECO:0000256" key="4">
    <source>
        <dbReference type="PROSITE-ProRule" id="PRU00175"/>
    </source>
</evidence>
<feature type="compositionally biased region" description="Polar residues" evidence="5">
    <location>
        <begin position="1032"/>
        <end position="1052"/>
    </location>
</feature>
<keyword evidence="1" id="KW-0479">Metal-binding</keyword>
<dbReference type="GO" id="GO:0005634">
    <property type="term" value="C:nucleus"/>
    <property type="evidence" value="ECO:0007669"/>
    <property type="project" value="TreeGrafter"/>
</dbReference>
<feature type="region of interest" description="Disordered" evidence="5">
    <location>
        <begin position="1106"/>
        <end position="1139"/>
    </location>
</feature>
<dbReference type="PROSITE" id="PS50089">
    <property type="entry name" value="ZF_RING_2"/>
    <property type="match status" value="1"/>
</dbReference>
<gene>
    <name evidence="7" type="ORF">GQ43DRAFT_443618</name>
</gene>
<feature type="compositionally biased region" description="Polar residues" evidence="5">
    <location>
        <begin position="791"/>
        <end position="809"/>
    </location>
</feature>
<keyword evidence="3" id="KW-0862">Zinc</keyword>
<feature type="region of interest" description="Disordered" evidence="5">
    <location>
        <begin position="690"/>
        <end position="724"/>
    </location>
</feature>
<feature type="compositionally biased region" description="Low complexity" evidence="5">
    <location>
        <begin position="342"/>
        <end position="353"/>
    </location>
</feature>
<evidence type="ECO:0000259" key="6">
    <source>
        <dbReference type="PROSITE" id="PS50089"/>
    </source>
</evidence>
<feature type="compositionally biased region" description="Acidic residues" evidence="5">
    <location>
        <begin position="506"/>
        <end position="518"/>
    </location>
</feature>
<dbReference type="PANTHER" id="PTHR15898:SF13">
    <property type="entry name" value="BIFUNCTIONAL APOPTOSIS REGULATOR"/>
    <property type="match status" value="1"/>
</dbReference>
<dbReference type="SUPFAM" id="SSF57850">
    <property type="entry name" value="RING/U-box"/>
    <property type="match status" value="1"/>
</dbReference>
<dbReference type="InterPro" id="IPR013083">
    <property type="entry name" value="Znf_RING/FYVE/PHD"/>
</dbReference>
<dbReference type="AlphaFoldDB" id="A0A9P4JH26"/>
<feature type="region of interest" description="Disordered" evidence="5">
    <location>
        <begin position="331"/>
        <end position="604"/>
    </location>
</feature>
<evidence type="ECO:0000256" key="5">
    <source>
        <dbReference type="SAM" id="MobiDB-lite"/>
    </source>
</evidence>
<dbReference type="SMART" id="SM00184">
    <property type="entry name" value="RING"/>
    <property type="match status" value="1"/>
</dbReference>
<feature type="compositionally biased region" description="Basic and acidic residues" evidence="5">
    <location>
        <begin position="62"/>
        <end position="97"/>
    </location>
</feature>
<feature type="region of interest" description="Disordered" evidence="5">
    <location>
        <begin position="737"/>
        <end position="765"/>
    </location>
</feature>
<comment type="caution">
    <text evidence="7">The sequence shown here is derived from an EMBL/GenBank/DDBJ whole genome shotgun (WGS) entry which is preliminary data.</text>
</comment>
<reference evidence="7" key="1">
    <citation type="journal article" date="2020" name="Stud. Mycol.">
        <title>101 Dothideomycetes genomes: a test case for predicting lifestyles and emergence of pathogens.</title>
        <authorList>
            <person name="Haridas S."/>
            <person name="Albert R."/>
            <person name="Binder M."/>
            <person name="Bloem J."/>
            <person name="Labutti K."/>
            <person name="Salamov A."/>
            <person name="Andreopoulos B."/>
            <person name="Baker S."/>
            <person name="Barry K."/>
            <person name="Bills G."/>
            <person name="Bluhm B."/>
            <person name="Cannon C."/>
            <person name="Castanera R."/>
            <person name="Culley D."/>
            <person name="Daum C."/>
            <person name="Ezra D."/>
            <person name="Gonzalez J."/>
            <person name="Henrissat B."/>
            <person name="Kuo A."/>
            <person name="Liang C."/>
            <person name="Lipzen A."/>
            <person name="Lutzoni F."/>
            <person name="Magnuson J."/>
            <person name="Mondo S."/>
            <person name="Nolan M."/>
            <person name="Ohm R."/>
            <person name="Pangilinan J."/>
            <person name="Park H.-J."/>
            <person name="Ramirez L."/>
            <person name="Alfaro M."/>
            <person name="Sun H."/>
            <person name="Tritt A."/>
            <person name="Yoshinaga Y."/>
            <person name="Zwiers L.-H."/>
            <person name="Turgeon B."/>
            <person name="Goodwin S."/>
            <person name="Spatafora J."/>
            <person name="Crous P."/>
            <person name="Grigoriev I."/>
        </authorList>
    </citation>
    <scope>NUCLEOTIDE SEQUENCE</scope>
    <source>
        <strain evidence="7">ATCC 74209</strain>
    </source>
</reference>
<feature type="compositionally biased region" description="Acidic residues" evidence="5">
    <location>
        <begin position="362"/>
        <end position="391"/>
    </location>
</feature>
<feature type="compositionally biased region" description="Polar residues" evidence="5">
    <location>
        <begin position="832"/>
        <end position="843"/>
    </location>
</feature>
<feature type="compositionally biased region" description="Low complexity" evidence="5">
    <location>
        <begin position="957"/>
        <end position="971"/>
    </location>
</feature>